<evidence type="ECO:0000313" key="3">
    <source>
        <dbReference type="Proteomes" id="UP000242180"/>
    </source>
</evidence>
<dbReference type="EMBL" id="MCGN01000009">
    <property type="protein sequence ID" value="ORY93542.1"/>
    <property type="molecule type" value="Genomic_DNA"/>
</dbReference>
<dbReference type="Proteomes" id="UP000242180">
    <property type="component" value="Unassembled WGS sequence"/>
</dbReference>
<accession>A0A1X2H579</accession>
<evidence type="ECO:0000256" key="1">
    <source>
        <dbReference type="SAM" id="Phobius"/>
    </source>
</evidence>
<organism evidence="2 3">
    <name type="scientific">Syncephalastrum racemosum</name>
    <name type="common">Filamentous fungus</name>
    <dbReference type="NCBI Taxonomy" id="13706"/>
    <lineage>
        <taxon>Eukaryota</taxon>
        <taxon>Fungi</taxon>
        <taxon>Fungi incertae sedis</taxon>
        <taxon>Mucoromycota</taxon>
        <taxon>Mucoromycotina</taxon>
        <taxon>Mucoromycetes</taxon>
        <taxon>Mucorales</taxon>
        <taxon>Syncephalastraceae</taxon>
        <taxon>Syncephalastrum</taxon>
    </lineage>
</organism>
<reference evidence="2 3" key="1">
    <citation type="submission" date="2016-07" db="EMBL/GenBank/DDBJ databases">
        <title>Pervasive Adenine N6-methylation of Active Genes in Fungi.</title>
        <authorList>
            <consortium name="DOE Joint Genome Institute"/>
            <person name="Mondo S.J."/>
            <person name="Dannebaum R.O."/>
            <person name="Kuo R.C."/>
            <person name="Labutti K."/>
            <person name="Haridas S."/>
            <person name="Kuo A."/>
            <person name="Salamov A."/>
            <person name="Ahrendt S.R."/>
            <person name="Lipzen A."/>
            <person name="Sullivan W."/>
            <person name="Andreopoulos W.B."/>
            <person name="Clum A."/>
            <person name="Lindquist E."/>
            <person name="Daum C."/>
            <person name="Ramamoorthy G.K."/>
            <person name="Gryganskyi A."/>
            <person name="Culley D."/>
            <person name="Magnuson J.K."/>
            <person name="James T.Y."/>
            <person name="O'Malley M.A."/>
            <person name="Stajich J.E."/>
            <person name="Spatafora J.W."/>
            <person name="Visel A."/>
            <person name="Grigoriev I.V."/>
        </authorList>
    </citation>
    <scope>NUCLEOTIDE SEQUENCE [LARGE SCALE GENOMIC DNA]</scope>
    <source>
        <strain evidence="2 3">NRRL 2496</strain>
    </source>
</reference>
<dbReference type="AlphaFoldDB" id="A0A1X2H579"/>
<gene>
    <name evidence="2" type="ORF">BCR43DRAFT_497121</name>
</gene>
<keyword evidence="1" id="KW-0472">Membrane</keyword>
<name>A0A1X2H579_SYNRA</name>
<comment type="caution">
    <text evidence="2">The sequence shown here is derived from an EMBL/GenBank/DDBJ whole genome shotgun (WGS) entry which is preliminary data.</text>
</comment>
<feature type="transmembrane region" description="Helical" evidence="1">
    <location>
        <begin position="35"/>
        <end position="56"/>
    </location>
</feature>
<protein>
    <submittedName>
        <fullName evidence="2">Uncharacterized protein</fullName>
    </submittedName>
</protein>
<keyword evidence="1" id="KW-1133">Transmembrane helix</keyword>
<sequence length="108" mass="12161">MPGAHCTMDIVVLYGCAGGDTTTRIYHALSLSLSISSFSSCLIETLSITVCILSLFRTHTHVMYTRTTLYLSLFHTHTYTQFDRAHPIGDQIYEILFWKKGNLRIEGG</sequence>
<keyword evidence="1" id="KW-0812">Transmembrane</keyword>
<proteinExistence type="predicted"/>
<evidence type="ECO:0000313" key="2">
    <source>
        <dbReference type="EMBL" id="ORY93542.1"/>
    </source>
</evidence>
<dbReference type="InParanoid" id="A0A1X2H579"/>
<keyword evidence="3" id="KW-1185">Reference proteome</keyword>